<protein>
    <submittedName>
        <fullName evidence="1">Uncharacterized protein</fullName>
    </submittedName>
</protein>
<evidence type="ECO:0000313" key="1">
    <source>
        <dbReference type="EMBL" id="BBM53730.1"/>
    </source>
</evidence>
<reference evidence="1 2" key="1">
    <citation type="submission" date="2019-07" db="EMBL/GenBank/DDBJ databases">
        <title>Complete Genome Sequence of Leptotrichia trevisanii Strain JMUB3935.</title>
        <authorList>
            <person name="Watanabe S."/>
            <person name="Cui L."/>
        </authorList>
    </citation>
    <scope>NUCLEOTIDE SEQUENCE [LARGE SCALE GENOMIC DNA]</scope>
    <source>
        <strain evidence="1 2">JMUB3935</strain>
    </source>
</reference>
<dbReference type="RefSeq" id="WP_255349259.1">
    <property type="nucleotide sequence ID" value="NZ_AP019831.1"/>
</dbReference>
<organism evidence="1 2">
    <name type="scientific">Leptotrichia trevisanii</name>
    <dbReference type="NCBI Taxonomy" id="109328"/>
    <lineage>
        <taxon>Bacteria</taxon>
        <taxon>Fusobacteriati</taxon>
        <taxon>Fusobacteriota</taxon>
        <taxon>Fusobacteriia</taxon>
        <taxon>Fusobacteriales</taxon>
        <taxon>Leptotrichiaceae</taxon>
        <taxon>Leptotrichia</taxon>
    </lineage>
</organism>
<accession>A0A510KPS7</accession>
<name>A0A510KPS7_9FUSO</name>
<evidence type="ECO:0000313" key="2">
    <source>
        <dbReference type="Proteomes" id="UP000321378"/>
    </source>
</evidence>
<sequence length="44" mass="5195">MISLFKSSLVLNCVILRRWIVKKEKKRGAGCQTILEMTMKEKKR</sequence>
<gene>
    <name evidence="1" type="ORF">JMUB3935_2741</name>
</gene>
<dbReference type="Proteomes" id="UP000321378">
    <property type="component" value="Chromosome"/>
</dbReference>
<dbReference type="AlphaFoldDB" id="A0A510KPS7"/>
<dbReference type="EMBL" id="AP019840">
    <property type="protein sequence ID" value="BBM53730.1"/>
    <property type="molecule type" value="Genomic_DNA"/>
</dbReference>
<proteinExistence type="predicted"/>
<dbReference type="STRING" id="1122173.GCA_000482505_00553"/>